<keyword evidence="3" id="KW-1185">Reference proteome</keyword>
<evidence type="ECO:0000313" key="3">
    <source>
        <dbReference type="Proteomes" id="UP000233551"/>
    </source>
</evidence>
<dbReference type="AlphaFoldDB" id="A0A2I0HP47"/>
<gene>
    <name evidence="2" type="ORF">CRG98_046276</name>
</gene>
<organism evidence="2 3">
    <name type="scientific">Punica granatum</name>
    <name type="common">Pomegranate</name>
    <dbReference type="NCBI Taxonomy" id="22663"/>
    <lineage>
        <taxon>Eukaryota</taxon>
        <taxon>Viridiplantae</taxon>
        <taxon>Streptophyta</taxon>
        <taxon>Embryophyta</taxon>
        <taxon>Tracheophyta</taxon>
        <taxon>Spermatophyta</taxon>
        <taxon>Magnoliopsida</taxon>
        <taxon>eudicotyledons</taxon>
        <taxon>Gunneridae</taxon>
        <taxon>Pentapetalae</taxon>
        <taxon>rosids</taxon>
        <taxon>malvids</taxon>
        <taxon>Myrtales</taxon>
        <taxon>Lythraceae</taxon>
        <taxon>Punica</taxon>
    </lineage>
</organism>
<evidence type="ECO:0000256" key="1">
    <source>
        <dbReference type="SAM" id="SignalP"/>
    </source>
</evidence>
<dbReference type="Proteomes" id="UP000233551">
    <property type="component" value="Unassembled WGS sequence"/>
</dbReference>
<feature type="chain" id="PRO_5014182165" evidence="1">
    <location>
        <begin position="25"/>
        <end position="278"/>
    </location>
</feature>
<dbReference type="EMBL" id="PGOL01006712">
    <property type="protein sequence ID" value="PKI33333.1"/>
    <property type="molecule type" value="Genomic_DNA"/>
</dbReference>
<reference evidence="2 3" key="1">
    <citation type="submission" date="2017-11" db="EMBL/GenBank/DDBJ databases">
        <title>De-novo sequencing of pomegranate (Punica granatum L.) genome.</title>
        <authorList>
            <person name="Akparov Z."/>
            <person name="Amiraslanov A."/>
            <person name="Hajiyeva S."/>
            <person name="Abbasov M."/>
            <person name="Kaur K."/>
            <person name="Hamwieh A."/>
            <person name="Solovyev V."/>
            <person name="Salamov A."/>
            <person name="Braich B."/>
            <person name="Kosarev P."/>
            <person name="Mahmoud A."/>
            <person name="Hajiyev E."/>
            <person name="Babayeva S."/>
            <person name="Izzatullayeva V."/>
            <person name="Mammadov A."/>
            <person name="Mammadov A."/>
            <person name="Sharifova S."/>
            <person name="Ojaghi J."/>
            <person name="Eynullazada K."/>
            <person name="Bayramov B."/>
            <person name="Abdulazimova A."/>
            <person name="Shahmuradov I."/>
        </authorList>
    </citation>
    <scope>NUCLEOTIDE SEQUENCE [LARGE SCALE GENOMIC DNA]</scope>
    <source>
        <strain evidence="3">cv. AG2017</strain>
        <tissue evidence="2">Leaf</tissue>
    </source>
</reference>
<keyword evidence="1" id="KW-0732">Signal</keyword>
<name>A0A2I0HP47_PUNGR</name>
<protein>
    <submittedName>
        <fullName evidence="2">Uncharacterized protein</fullName>
    </submittedName>
</protein>
<accession>A0A2I0HP47</accession>
<feature type="signal peptide" evidence="1">
    <location>
        <begin position="1"/>
        <end position="24"/>
    </location>
</feature>
<evidence type="ECO:0000313" key="2">
    <source>
        <dbReference type="EMBL" id="PKI33333.1"/>
    </source>
</evidence>
<proteinExistence type="predicted"/>
<comment type="caution">
    <text evidence="2">The sequence shown here is derived from an EMBL/GenBank/DDBJ whole genome shotgun (WGS) entry which is preliminary data.</text>
</comment>
<sequence>MDPTIARQVLRVVLLALFLTGSSSVHVFYERIRVSPYGLPMCFTNCGSGLVECGFQCLVQAPLQCLVDCIATQGPIPDPFLCAQQCTSTILDCLEECSSSPAPGPLPPAPQPPAARPPIPPFLSPVQPPALARGLSEGFWPLLNFPAEYTASSDRHGLPPSFPLLSSAQPSEGLSSAVGSPGGFRPSAWPLHIAAATYCRPLLRGLLSFCRAAASCPCPHCEVHATATYGPASASAVASCCPCPAAHAATASYRPSAPHSNQRPFPNENSNCKYLRIN</sequence>